<protein>
    <submittedName>
        <fullName evidence="1">Uncharacterized protein</fullName>
    </submittedName>
</protein>
<proteinExistence type="predicted"/>
<keyword evidence="2" id="KW-1185">Reference proteome</keyword>
<reference evidence="1 2" key="1">
    <citation type="journal article" date="2022" name="Hortic Res">
        <title>A haplotype resolved chromosomal level avocado genome allows analysis of novel avocado genes.</title>
        <authorList>
            <person name="Nath O."/>
            <person name="Fletcher S.J."/>
            <person name="Hayward A."/>
            <person name="Shaw L.M."/>
            <person name="Masouleh A.K."/>
            <person name="Furtado A."/>
            <person name="Henry R.J."/>
            <person name="Mitter N."/>
        </authorList>
    </citation>
    <scope>NUCLEOTIDE SEQUENCE [LARGE SCALE GENOMIC DNA]</scope>
    <source>
        <strain evidence="2">cv. Hass</strain>
    </source>
</reference>
<dbReference type="EMBL" id="CM056817">
    <property type="protein sequence ID" value="KAJ8619408.1"/>
    <property type="molecule type" value="Genomic_DNA"/>
</dbReference>
<dbReference type="Proteomes" id="UP001234297">
    <property type="component" value="Chromosome 9"/>
</dbReference>
<accession>A0ACC2KER8</accession>
<name>A0ACC2KER8_PERAE</name>
<evidence type="ECO:0000313" key="1">
    <source>
        <dbReference type="EMBL" id="KAJ8619408.1"/>
    </source>
</evidence>
<evidence type="ECO:0000313" key="2">
    <source>
        <dbReference type="Proteomes" id="UP001234297"/>
    </source>
</evidence>
<organism evidence="1 2">
    <name type="scientific">Persea americana</name>
    <name type="common">Avocado</name>
    <dbReference type="NCBI Taxonomy" id="3435"/>
    <lineage>
        <taxon>Eukaryota</taxon>
        <taxon>Viridiplantae</taxon>
        <taxon>Streptophyta</taxon>
        <taxon>Embryophyta</taxon>
        <taxon>Tracheophyta</taxon>
        <taxon>Spermatophyta</taxon>
        <taxon>Magnoliopsida</taxon>
        <taxon>Magnoliidae</taxon>
        <taxon>Laurales</taxon>
        <taxon>Lauraceae</taxon>
        <taxon>Persea</taxon>
    </lineage>
</organism>
<sequence length="76" mass="8663">MGKEALTNQKDSIGRISEAYVPEKKNHGCEPPSEKVCKNKRIWKKFMLDGANAADEDDEIRHLEKLTTAIQCGLWF</sequence>
<comment type="caution">
    <text evidence="1">The sequence shown here is derived from an EMBL/GenBank/DDBJ whole genome shotgun (WGS) entry which is preliminary data.</text>
</comment>
<gene>
    <name evidence="1" type="ORF">MRB53_027937</name>
</gene>